<accession>A0A090L0B1</accession>
<evidence type="ECO:0000256" key="1">
    <source>
        <dbReference type="ARBA" id="ARBA00001436"/>
    </source>
</evidence>
<evidence type="ECO:0000256" key="15">
    <source>
        <dbReference type="RuleBase" id="RU003431"/>
    </source>
</evidence>
<dbReference type="InterPro" id="IPR000719">
    <property type="entry name" value="Prot_kinase_dom"/>
</dbReference>
<keyword evidence="9 17" id="KW-0472">Membrane</keyword>
<evidence type="ECO:0000256" key="14">
    <source>
        <dbReference type="RuleBase" id="RU000405"/>
    </source>
</evidence>
<dbReference type="Gene3D" id="1.10.510.10">
    <property type="entry name" value="Transferase(Phosphotransferase) domain 1"/>
    <property type="match status" value="1"/>
</dbReference>
<dbReference type="CDD" id="cd07302">
    <property type="entry name" value="CHD"/>
    <property type="match status" value="1"/>
</dbReference>
<keyword evidence="10" id="KW-0675">Receptor</keyword>
<dbReference type="Pfam" id="PF01094">
    <property type="entry name" value="ANF_receptor"/>
    <property type="match status" value="1"/>
</dbReference>
<dbReference type="GO" id="GO:0001653">
    <property type="term" value="F:peptide receptor activity"/>
    <property type="evidence" value="ECO:0007669"/>
    <property type="project" value="TreeGrafter"/>
</dbReference>
<keyword evidence="12 14" id="KW-0456">Lyase</keyword>
<dbReference type="GO" id="GO:0005525">
    <property type="term" value="F:GTP binding"/>
    <property type="evidence" value="ECO:0007669"/>
    <property type="project" value="UniProtKB-KW"/>
</dbReference>
<dbReference type="SMART" id="SM00044">
    <property type="entry name" value="CYCc"/>
    <property type="match status" value="1"/>
</dbReference>
<dbReference type="GO" id="GO:0004383">
    <property type="term" value="F:guanylate cyclase activity"/>
    <property type="evidence" value="ECO:0007669"/>
    <property type="project" value="UniProtKB-EC"/>
</dbReference>
<evidence type="ECO:0000256" key="4">
    <source>
        <dbReference type="ARBA" id="ARBA00022692"/>
    </source>
</evidence>
<keyword evidence="8" id="KW-0342">GTP-binding</keyword>
<comment type="subcellular location">
    <subcellularLocation>
        <location evidence="2">Membrane</location>
        <topology evidence="2">Single-pass type I membrane protein</topology>
    </subcellularLocation>
</comment>
<dbReference type="FunFam" id="3.30.70.1230:FF:000035">
    <property type="entry name" value="Guanylate cyclase"/>
    <property type="match status" value="1"/>
</dbReference>
<dbReference type="InterPro" id="IPR028082">
    <property type="entry name" value="Peripla_BP_I"/>
</dbReference>
<keyword evidence="11" id="KW-0325">Glycoprotein</keyword>
<comment type="catalytic activity">
    <reaction evidence="1 15">
        <text>GTP = 3',5'-cyclic GMP + diphosphate</text>
        <dbReference type="Rhea" id="RHEA:13665"/>
        <dbReference type="ChEBI" id="CHEBI:33019"/>
        <dbReference type="ChEBI" id="CHEBI:37565"/>
        <dbReference type="ChEBI" id="CHEBI:57746"/>
        <dbReference type="EC" id="4.6.1.2"/>
    </reaction>
</comment>
<keyword evidence="6" id="KW-0460">Magnesium</keyword>
<evidence type="ECO:0000256" key="16">
    <source>
        <dbReference type="SAM" id="Coils"/>
    </source>
</evidence>
<dbReference type="GO" id="GO:0005524">
    <property type="term" value="F:ATP binding"/>
    <property type="evidence" value="ECO:0007669"/>
    <property type="project" value="InterPro"/>
</dbReference>
<evidence type="ECO:0000256" key="9">
    <source>
        <dbReference type="ARBA" id="ARBA00023136"/>
    </source>
</evidence>
<evidence type="ECO:0000256" key="6">
    <source>
        <dbReference type="ARBA" id="ARBA00022842"/>
    </source>
</evidence>
<dbReference type="EMBL" id="LN609405">
    <property type="protein sequence ID" value="CEF60939.1"/>
    <property type="molecule type" value="Genomic_DNA"/>
</dbReference>
<dbReference type="AlphaFoldDB" id="A0A090L0B1"/>
<dbReference type="GO" id="GO:0004016">
    <property type="term" value="F:adenylate cyclase activity"/>
    <property type="evidence" value="ECO:0007669"/>
    <property type="project" value="TreeGrafter"/>
</dbReference>
<evidence type="ECO:0000256" key="5">
    <source>
        <dbReference type="ARBA" id="ARBA00022741"/>
    </source>
</evidence>
<protein>
    <recommendedName>
        <fullName evidence="3 15">Guanylate cyclase</fullName>
        <ecNumber evidence="3 15">4.6.1.2</ecNumber>
    </recommendedName>
</protein>
<dbReference type="Pfam" id="PF07714">
    <property type="entry name" value="PK_Tyr_Ser-Thr"/>
    <property type="match status" value="1"/>
</dbReference>
<dbReference type="PROSITE" id="PS50125">
    <property type="entry name" value="GUANYLATE_CYCLASE_2"/>
    <property type="match status" value="1"/>
</dbReference>
<dbReference type="Proteomes" id="UP000035682">
    <property type="component" value="Unplaced"/>
</dbReference>
<dbReference type="SUPFAM" id="SSF55073">
    <property type="entry name" value="Nucleotide cyclase"/>
    <property type="match status" value="1"/>
</dbReference>
<dbReference type="InterPro" id="IPR001054">
    <property type="entry name" value="A/G_cyclase"/>
</dbReference>
<evidence type="ECO:0000256" key="3">
    <source>
        <dbReference type="ARBA" id="ARBA00012202"/>
    </source>
</evidence>
<dbReference type="CDD" id="cd06352">
    <property type="entry name" value="PBP1_NPR_GC-like"/>
    <property type="match status" value="1"/>
</dbReference>
<dbReference type="CTD" id="36373306"/>
<reference evidence="21" key="1">
    <citation type="submission" date="2014-09" db="EMBL/GenBank/DDBJ databases">
        <authorList>
            <person name="Martin A.A."/>
        </authorList>
    </citation>
    <scope>NUCLEOTIDE SEQUENCE</scope>
    <source>
        <strain evidence="21">ED321</strain>
    </source>
</reference>
<dbReference type="Pfam" id="PF00211">
    <property type="entry name" value="Guanylate_cyc"/>
    <property type="match status" value="1"/>
</dbReference>
<dbReference type="InterPro" id="IPR011009">
    <property type="entry name" value="Kinase-like_dom_sf"/>
</dbReference>
<feature type="coiled-coil region" evidence="16">
    <location>
        <begin position="870"/>
        <end position="901"/>
    </location>
</feature>
<dbReference type="Gene3D" id="3.40.50.2300">
    <property type="match status" value="2"/>
</dbReference>
<dbReference type="GO" id="GO:0043005">
    <property type="term" value="C:neuron projection"/>
    <property type="evidence" value="ECO:0007669"/>
    <property type="project" value="UniProtKB-ARBA"/>
</dbReference>
<keyword evidence="5" id="KW-0547">Nucleotide-binding</keyword>
<dbReference type="OMA" id="IGMAFNE"/>
<keyword evidence="21" id="KW-1185">Reference proteome</keyword>
<dbReference type="GO" id="GO:0009582">
    <property type="term" value="P:detection of abiotic stimulus"/>
    <property type="evidence" value="ECO:0007669"/>
    <property type="project" value="UniProtKB-ARBA"/>
</dbReference>
<dbReference type="PROSITE" id="PS00452">
    <property type="entry name" value="GUANYLATE_CYCLASE_1"/>
    <property type="match status" value="1"/>
</dbReference>
<dbReference type="GeneID" id="36373306"/>
<dbReference type="InterPro" id="IPR001828">
    <property type="entry name" value="ANF_lig-bd_rcpt"/>
</dbReference>
<evidence type="ECO:0000256" key="2">
    <source>
        <dbReference type="ARBA" id="ARBA00004479"/>
    </source>
</evidence>
<dbReference type="OrthoDB" id="1890790at2759"/>
<evidence type="ECO:0000313" key="22">
    <source>
        <dbReference type="WBParaSite" id="SRAE_0000007100.1"/>
    </source>
</evidence>
<evidence type="ECO:0000256" key="11">
    <source>
        <dbReference type="ARBA" id="ARBA00023180"/>
    </source>
</evidence>
<keyword evidence="4 17" id="KW-0812">Transmembrane</keyword>
<feature type="transmembrane region" description="Helical" evidence="17">
    <location>
        <begin position="511"/>
        <end position="535"/>
    </location>
</feature>
<dbReference type="InterPro" id="IPR050401">
    <property type="entry name" value="Cyclic_nucleotide_synthase"/>
</dbReference>
<dbReference type="WBParaSite" id="SRAE_0000007100.1">
    <property type="protein sequence ID" value="SRAE_0000007100.1"/>
    <property type="gene ID" value="WBGene00255808"/>
</dbReference>
<dbReference type="PROSITE" id="PS50011">
    <property type="entry name" value="PROTEIN_KINASE_DOM"/>
    <property type="match status" value="1"/>
</dbReference>
<evidence type="ECO:0000256" key="7">
    <source>
        <dbReference type="ARBA" id="ARBA00022989"/>
    </source>
</evidence>
<dbReference type="Gene3D" id="3.30.70.1230">
    <property type="entry name" value="Nucleotide cyclase"/>
    <property type="match status" value="1"/>
</dbReference>
<dbReference type="GO" id="GO:0035556">
    <property type="term" value="P:intracellular signal transduction"/>
    <property type="evidence" value="ECO:0007669"/>
    <property type="project" value="InterPro"/>
</dbReference>
<comment type="similarity">
    <text evidence="14">Belongs to the adenylyl cyclase class-4/guanylyl cyclase family.</text>
</comment>
<reference evidence="20" key="2">
    <citation type="submission" date="2014-09" db="EMBL/GenBank/DDBJ databases">
        <authorList>
            <person name="Aslett A.Martin."/>
        </authorList>
    </citation>
    <scope>NUCLEOTIDE SEQUENCE</scope>
    <source>
        <strain evidence="20">ED321 Heterogonic</strain>
    </source>
</reference>
<keyword evidence="7 17" id="KW-1133">Transmembrane helix</keyword>
<evidence type="ECO:0000256" key="13">
    <source>
        <dbReference type="ARBA" id="ARBA00023293"/>
    </source>
</evidence>
<dbReference type="GO" id="GO:0042330">
    <property type="term" value="P:taxis"/>
    <property type="evidence" value="ECO:0007669"/>
    <property type="project" value="UniProtKB-ARBA"/>
</dbReference>
<proteinExistence type="inferred from homology"/>
<evidence type="ECO:0000256" key="12">
    <source>
        <dbReference type="ARBA" id="ARBA00023239"/>
    </source>
</evidence>
<dbReference type="PANTHER" id="PTHR11920:SF260">
    <property type="entry name" value="RECEPTOR-TYPE GUANYLATE CYCLASE GCY-23"/>
    <property type="match status" value="1"/>
</dbReference>
<dbReference type="GO" id="GO:0005886">
    <property type="term" value="C:plasma membrane"/>
    <property type="evidence" value="ECO:0007669"/>
    <property type="project" value="TreeGrafter"/>
</dbReference>
<dbReference type="InterPro" id="IPR029787">
    <property type="entry name" value="Nucleotide_cyclase"/>
</dbReference>
<dbReference type="InterPro" id="IPR001245">
    <property type="entry name" value="Ser-Thr/Tyr_kinase_cat_dom"/>
</dbReference>
<dbReference type="WormBase" id="SRAE_0000007100">
    <property type="protein sequence ID" value="SRP08400"/>
    <property type="gene ID" value="WBGene00255808"/>
</dbReference>
<dbReference type="RefSeq" id="XP_024500148.1">
    <property type="nucleotide sequence ID" value="XM_024645912.1"/>
</dbReference>
<evidence type="ECO:0000259" key="19">
    <source>
        <dbReference type="PROSITE" id="PS50125"/>
    </source>
</evidence>
<keyword evidence="13 15" id="KW-0141">cGMP biosynthesis</keyword>
<dbReference type="GO" id="GO:0004672">
    <property type="term" value="F:protein kinase activity"/>
    <property type="evidence" value="ECO:0007669"/>
    <property type="project" value="InterPro"/>
</dbReference>
<evidence type="ECO:0000313" key="20">
    <source>
        <dbReference type="EMBL" id="CEF60939.1"/>
    </source>
</evidence>
<dbReference type="PANTHER" id="PTHR11920">
    <property type="entry name" value="GUANYLYL CYCLASE"/>
    <property type="match status" value="1"/>
</dbReference>
<dbReference type="EC" id="4.6.1.2" evidence="3 15"/>
<evidence type="ECO:0000256" key="10">
    <source>
        <dbReference type="ARBA" id="ARBA00023170"/>
    </source>
</evidence>
<dbReference type="SUPFAM" id="SSF53822">
    <property type="entry name" value="Periplasmic binding protein-like I"/>
    <property type="match status" value="1"/>
</dbReference>
<feature type="domain" description="Guanylate cyclase" evidence="19">
    <location>
        <begin position="933"/>
        <end position="1063"/>
    </location>
</feature>
<reference evidence="22" key="3">
    <citation type="submission" date="2020-12" db="UniProtKB">
        <authorList>
            <consortium name="WormBaseParasite"/>
        </authorList>
    </citation>
    <scope>IDENTIFICATION</scope>
</reference>
<evidence type="ECO:0000313" key="21">
    <source>
        <dbReference type="Proteomes" id="UP000035682"/>
    </source>
</evidence>
<dbReference type="GO" id="GO:0007168">
    <property type="term" value="P:receptor guanylyl cyclase signaling pathway"/>
    <property type="evidence" value="ECO:0007669"/>
    <property type="project" value="TreeGrafter"/>
</dbReference>
<gene>
    <name evidence="20 22 23" type="ORF">SRAE_0000007100</name>
</gene>
<evidence type="ECO:0000256" key="8">
    <source>
        <dbReference type="ARBA" id="ARBA00023134"/>
    </source>
</evidence>
<feature type="domain" description="Protein kinase" evidence="18">
    <location>
        <begin position="563"/>
        <end position="863"/>
    </location>
</feature>
<sequence length="1127" mass="127356">MLTNFYVFIICYYFVIIHSNNITTISPEIIKSTHDTIDTLNSSTNQNNEIISTIETKKLSANATIMRKGKGKVIKVGHIGSTNSMPNAELILDMAREELWKDGILDDEFDVEIIQKRACGESFEGVAVAADMFHIQNVKAFIGPYCTAEMDAVSKMATYWNVPIIGYMATSNIFSDKVIYKTLARVSIRTTNSLAVAVAAMLKHYHWTNIAIVTNTGVIALERLQSFEENMHLGNINILKKITFDENSDSKQIVDSGLMQEIKNTARIIVCIFSKTRDMSKEFMKAVVSSKLDTSDFVFIFPWLQAEAKESAPWINSDGSIDSSVKKLFSNGIIVDDINGFDDTLVNPFKEKLISNNLDINELDLNNVYGYIHLYDALKLYSLTIRSIMNKTKGDATGANNGKLVWNEMRRFSFPGLVSKEGVSAGLVQLDDRAERAAQYGAFYINPDKDDVVKMIDMEPVFLTKCDGLKTKTGCFELKVTDIVTLFWPSSDNTLPKDTPVCGFKNEKCDYTLIIIFASIILIIFIFIISGIFIARILENRALANTPWRIWRDDARVITEDEVKSMLSLGSSKTKMSNMSKFVKHHALIGTNTHASFHIYPQKRLITFSKDDIQLFNQMKQSVHDNINPFLGISFNEKDELLIYWKFCSRGTVQDIIYNDEVALDESFHAAFVRDITCGLEYLHLSPIQYHGSLTPWACLIDRNWTVKLTDYGICNPIEKWIKEHCIDDEVVKESENKAAAKQRTHIFYCAPENLQMTEQNNRRGENQNWIKTTLAKKQAGDIYSFGMLLYEILFRSLPFNDQTLPDEIIDGNKNGKNYIKPTIQDRGKIHPDLCALLLDCWNPNPEVRPSIKRVRLNTEHYLKVKGSLVDQMMRVMEQYANNLEKIVQERTGLLEEANKKADKLLSQLLPGYVANELKLGRPVPPKNFEQASVMFSDIVGFTKLCGTSTPLEVVNMLNSVYTGFDDIINKFDAYKVETIGDAYMVVSGIPEENGTRHLANLCDVTLCIMEFLQTYRVPHKKNVSIKVRLGLHTGPVASGVVGVNAPRYCLFGDTVNTASRMESTGTPEQIQISSFYNEKLNKHYPEFDTTLRGVIQVKGKGEITTWYLEGKNGKRVTPIIPITGTS</sequence>
<evidence type="ECO:0000256" key="17">
    <source>
        <dbReference type="SAM" id="Phobius"/>
    </source>
</evidence>
<evidence type="ECO:0000313" key="23">
    <source>
        <dbReference type="WormBase" id="SRAE_0000007100"/>
    </source>
</evidence>
<organism evidence="20">
    <name type="scientific">Strongyloides ratti</name>
    <name type="common">Parasitic roundworm</name>
    <dbReference type="NCBI Taxonomy" id="34506"/>
    <lineage>
        <taxon>Eukaryota</taxon>
        <taxon>Metazoa</taxon>
        <taxon>Ecdysozoa</taxon>
        <taxon>Nematoda</taxon>
        <taxon>Chromadorea</taxon>
        <taxon>Rhabditida</taxon>
        <taxon>Tylenchina</taxon>
        <taxon>Panagrolaimomorpha</taxon>
        <taxon>Strongyloidoidea</taxon>
        <taxon>Strongyloididae</taxon>
        <taxon>Strongyloides</taxon>
    </lineage>
</organism>
<dbReference type="GO" id="GO:0009581">
    <property type="term" value="P:detection of external stimulus"/>
    <property type="evidence" value="ECO:0007669"/>
    <property type="project" value="UniProtKB-ARBA"/>
</dbReference>
<keyword evidence="16" id="KW-0175">Coiled coil</keyword>
<evidence type="ECO:0000259" key="18">
    <source>
        <dbReference type="PROSITE" id="PS50011"/>
    </source>
</evidence>
<dbReference type="GO" id="GO:0009266">
    <property type="term" value="P:response to temperature stimulus"/>
    <property type="evidence" value="ECO:0007669"/>
    <property type="project" value="UniProtKB-ARBA"/>
</dbReference>
<dbReference type="InterPro" id="IPR018297">
    <property type="entry name" value="A/G_cyclase_CS"/>
</dbReference>
<dbReference type="SUPFAM" id="SSF56112">
    <property type="entry name" value="Protein kinase-like (PK-like)"/>
    <property type="match status" value="1"/>
</dbReference>
<name>A0A090L0B1_STRRB</name>